<sequence>MATAQYPYTDPDPVPIYFLLVLAILLCAYFGWLGSVAVRLYFYKGALGPEPERFVILPAYLRDRSPQHGHHRRVTAFPILAPPKSPARELARLSRAPRVNIADVDANELPDPEIRAFFAEQQRISRLPAFVQDDCGDGSDFPDVPLAITPVEVRQNTLALPDVARGPSTSYKALGLKKLEQHEWLMVDATYKDLHAARDYLLAKKNTECIQVKHDGEAACEELLEEVVRFLVSTYPDNFSIKTVNRRRHVRNEITREEWSLVLPFDCHPLEVCARLAVEDFNILLKGEFTQQYYLQASATLFPSGWHMRNLIGKPLSYAQEQNIYQWDDIPTILPHTSPTTPLSRSTVYIQTHPDTRPLSHLLFIQAPKDFFPGNLSALLPQHILVRREQHSFRRLSSSPAVVFSTRVRVQRLVELDGVERRALVDEVRGWDADVKVSRGVGLWGRVVLGWCEGRGVGGGEDL</sequence>
<keyword evidence="1" id="KW-0472">Membrane</keyword>
<protein>
    <submittedName>
        <fullName evidence="2">Uncharacterized protein</fullName>
    </submittedName>
</protein>
<comment type="caution">
    <text evidence="2">The sequence shown here is derived from an EMBL/GenBank/DDBJ whole genome shotgun (WGS) entry which is preliminary data.</text>
</comment>
<evidence type="ECO:0000313" key="2">
    <source>
        <dbReference type="EMBL" id="KAF9695347.1"/>
    </source>
</evidence>
<dbReference type="Pfam" id="PF11927">
    <property type="entry name" value="HODM_asu-like"/>
    <property type="match status" value="1"/>
</dbReference>
<reference evidence="2" key="1">
    <citation type="submission" date="2018-12" db="EMBL/GenBank/DDBJ databases">
        <authorList>
            <person name="Syme R.A."/>
            <person name="Farfan-Caceres L."/>
            <person name="Lichtenzveig J."/>
        </authorList>
    </citation>
    <scope>NUCLEOTIDE SEQUENCE</scope>
    <source>
        <strain evidence="2">Al4</strain>
    </source>
</reference>
<dbReference type="InterPro" id="IPR021848">
    <property type="entry name" value="HODM_asu-like"/>
</dbReference>
<dbReference type="OrthoDB" id="5043642at2759"/>
<proteinExistence type="predicted"/>
<reference evidence="2" key="2">
    <citation type="submission" date="2020-09" db="EMBL/GenBank/DDBJ databases">
        <title>Reference genome assembly for Australian Ascochyta lentis isolate Al4.</title>
        <authorList>
            <person name="Lee R.C."/>
            <person name="Farfan-Caceres L.M."/>
            <person name="Debler J.W."/>
            <person name="Williams A.H."/>
            <person name="Henares B.M."/>
        </authorList>
    </citation>
    <scope>NUCLEOTIDE SEQUENCE</scope>
    <source>
        <strain evidence="2">Al4</strain>
    </source>
</reference>
<dbReference type="EMBL" id="RZGK01000011">
    <property type="protein sequence ID" value="KAF9695347.1"/>
    <property type="molecule type" value="Genomic_DNA"/>
</dbReference>
<feature type="transmembrane region" description="Helical" evidence="1">
    <location>
        <begin position="16"/>
        <end position="42"/>
    </location>
</feature>
<gene>
    <name evidence="2" type="ORF">EKO04_006479</name>
</gene>
<organism evidence="2 3">
    <name type="scientific">Ascochyta lentis</name>
    <dbReference type="NCBI Taxonomy" id="205686"/>
    <lineage>
        <taxon>Eukaryota</taxon>
        <taxon>Fungi</taxon>
        <taxon>Dikarya</taxon>
        <taxon>Ascomycota</taxon>
        <taxon>Pezizomycotina</taxon>
        <taxon>Dothideomycetes</taxon>
        <taxon>Pleosporomycetidae</taxon>
        <taxon>Pleosporales</taxon>
        <taxon>Pleosporineae</taxon>
        <taxon>Didymellaceae</taxon>
        <taxon>Ascochyta</taxon>
    </lineage>
</organism>
<keyword evidence="1" id="KW-0812">Transmembrane</keyword>
<keyword evidence="3" id="KW-1185">Reference proteome</keyword>
<name>A0A8H7MJ39_9PLEO</name>
<evidence type="ECO:0000313" key="3">
    <source>
        <dbReference type="Proteomes" id="UP000651452"/>
    </source>
</evidence>
<dbReference type="AlphaFoldDB" id="A0A8H7MJ39"/>
<keyword evidence="1" id="KW-1133">Transmembrane helix</keyword>
<dbReference type="Proteomes" id="UP000651452">
    <property type="component" value="Unassembled WGS sequence"/>
</dbReference>
<evidence type="ECO:0000256" key="1">
    <source>
        <dbReference type="SAM" id="Phobius"/>
    </source>
</evidence>
<accession>A0A8H7MJ39</accession>